<dbReference type="HOGENOM" id="CLU_908026_0_0_6"/>
<proteinExistence type="predicted"/>
<keyword evidence="3" id="KW-1185">Reference proteome</keyword>
<dbReference type="STRING" id="391936.S7S_06535"/>
<evidence type="ECO:0000313" key="3">
    <source>
        <dbReference type="Proteomes" id="UP000006764"/>
    </source>
</evidence>
<dbReference type="InterPro" id="IPR029058">
    <property type="entry name" value="AB_hydrolase_fold"/>
</dbReference>
<dbReference type="Pfam" id="PF01764">
    <property type="entry name" value="Lipase_3"/>
    <property type="match status" value="1"/>
</dbReference>
<gene>
    <name evidence="2" type="ORF">S7S_06535</name>
</gene>
<organism evidence="2 3">
    <name type="scientific">Isoalcanivorax pacificus W11-5</name>
    <dbReference type="NCBI Taxonomy" id="391936"/>
    <lineage>
        <taxon>Bacteria</taxon>
        <taxon>Pseudomonadati</taxon>
        <taxon>Pseudomonadota</taxon>
        <taxon>Gammaproteobacteria</taxon>
        <taxon>Oceanospirillales</taxon>
        <taxon>Alcanivoracaceae</taxon>
        <taxon>Isoalcanivorax</taxon>
    </lineage>
</organism>
<evidence type="ECO:0000313" key="2">
    <source>
        <dbReference type="EMBL" id="AJD47723.1"/>
    </source>
</evidence>
<evidence type="ECO:0000259" key="1">
    <source>
        <dbReference type="Pfam" id="PF01764"/>
    </source>
</evidence>
<dbReference type="InterPro" id="IPR051218">
    <property type="entry name" value="Sec_MonoDiacylglyc_Lipase"/>
</dbReference>
<dbReference type="RefSeq" id="WP_008738994.1">
    <property type="nucleotide sequence ID" value="NZ_CP004387.1"/>
</dbReference>
<dbReference type="Proteomes" id="UP000006764">
    <property type="component" value="Chromosome"/>
</dbReference>
<dbReference type="EMBL" id="CP004387">
    <property type="protein sequence ID" value="AJD47723.1"/>
    <property type="molecule type" value="Genomic_DNA"/>
</dbReference>
<accession>A0A0B4XMD7</accession>
<dbReference type="CDD" id="cd00519">
    <property type="entry name" value="Lipase_3"/>
    <property type="match status" value="1"/>
</dbReference>
<dbReference type="OrthoDB" id="5522031at2"/>
<reference evidence="2 3" key="1">
    <citation type="journal article" date="2012" name="J. Bacteriol.">
        <title>Genome sequence of an alkane-degrading bacterium, Alcanivorax pacificus type strain W11-5, isolated from deep sea sediment.</title>
        <authorList>
            <person name="Lai Q."/>
            <person name="Shao Z."/>
        </authorList>
    </citation>
    <scope>NUCLEOTIDE SEQUENCE [LARGE SCALE GENOMIC DNA]</scope>
    <source>
        <strain evidence="2 3">W11-5</strain>
    </source>
</reference>
<dbReference type="KEGG" id="apac:S7S_06535"/>
<dbReference type="InterPro" id="IPR002921">
    <property type="entry name" value="Fungal_lipase-type"/>
</dbReference>
<protein>
    <submittedName>
        <fullName evidence="2">Lipase</fullName>
    </submittedName>
</protein>
<dbReference type="GO" id="GO:0006629">
    <property type="term" value="P:lipid metabolic process"/>
    <property type="evidence" value="ECO:0007669"/>
    <property type="project" value="InterPro"/>
</dbReference>
<dbReference type="AlphaFoldDB" id="A0A0B4XMD7"/>
<sequence length="306" mass="33739">MATLECRLIHASVACYAIHNGKLDPANPDLQALGLQSGTTPTVFINGPDHINAGFVAETWDNWVVLAIRGTLPPFTGDFWAWVRDWLQDFEAGPTDWIVNGRHFGRVETGFATALHSIWPQVMAALGRIDLSRKQGILITGHSKGAAMTFLAASLLKSQMPHVLVENCCFAAPLTCDAHFRDNYNALGLRPFSVRYQNEYDLVPYLPWWPSLALLAHAEQRDRGATQQLASANWPAAGNNLYVPMGILRYIGPGCAIEYGDKAERDAWDAMKYALEHLEFSRIAAAHSADGRYLHCVCQAGTCATE</sequence>
<feature type="domain" description="Fungal lipase-type" evidence="1">
    <location>
        <begin position="83"/>
        <end position="207"/>
    </location>
</feature>
<dbReference type="PANTHER" id="PTHR45856:SF24">
    <property type="entry name" value="FUNGAL LIPASE-LIKE DOMAIN-CONTAINING PROTEIN"/>
    <property type="match status" value="1"/>
</dbReference>
<name>A0A0B4XMD7_9GAMM</name>
<dbReference type="Gene3D" id="3.40.50.1820">
    <property type="entry name" value="alpha/beta hydrolase"/>
    <property type="match status" value="1"/>
</dbReference>
<dbReference type="PANTHER" id="PTHR45856">
    <property type="entry name" value="ALPHA/BETA-HYDROLASES SUPERFAMILY PROTEIN"/>
    <property type="match status" value="1"/>
</dbReference>
<dbReference type="SUPFAM" id="SSF53474">
    <property type="entry name" value="alpha/beta-Hydrolases"/>
    <property type="match status" value="1"/>
</dbReference>